<dbReference type="Proteomes" id="UP000279601">
    <property type="component" value="Segment"/>
</dbReference>
<dbReference type="GeneID" id="65109339"/>
<keyword evidence="2" id="KW-1185">Reference proteome</keyword>
<dbReference type="KEGG" id="vg:65109339"/>
<evidence type="ECO:0000313" key="1">
    <source>
        <dbReference type="EMBL" id="SCN45884.1"/>
    </source>
</evidence>
<dbReference type="InterPro" id="IPR024364">
    <property type="entry name" value="Baseplate_phage_T4-like"/>
</dbReference>
<dbReference type="EMBL" id="LT614807">
    <property type="protein sequence ID" value="SCN45884.1"/>
    <property type="molecule type" value="Genomic_DNA"/>
</dbReference>
<organism evidence="1 2">
    <name type="scientific">Cronobacter phage Pet-CM3-4</name>
    <dbReference type="NCBI Taxonomy" id="1892569"/>
    <lineage>
        <taxon>Viruses</taxon>
        <taxon>Duplodnaviria</taxon>
        <taxon>Heunggongvirae</taxon>
        <taxon>Uroviricota</taxon>
        <taxon>Caudoviricetes</taxon>
        <taxon>Pantevenvirales</taxon>
        <taxon>Straboviridae</taxon>
        <taxon>Tevenvirinae</taxon>
        <taxon>Karamvirus</taxon>
        <taxon>Karamvirus petcm34</taxon>
    </lineage>
</organism>
<evidence type="ECO:0000313" key="2">
    <source>
        <dbReference type="Proteomes" id="UP000279601"/>
    </source>
</evidence>
<dbReference type="RefSeq" id="YP_010091806.1">
    <property type="nucleotide sequence ID" value="NC_055726.1"/>
</dbReference>
<protein>
    <submittedName>
        <fullName evidence="1">Phage base plate hub subunit (T4-like gp26)</fullName>
    </submittedName>
</protein>
<proteinExistence type="predicted"/>
<dbReference type="Pfam" id="PF12322">
    <property type="entry name" value="T4_baseplate"/>
    <property type="match status" value="1"/>
</dbReference>
<accession>A0A1D3RKP6</accession>
<reference evidence="2" key="1">
    <citation type="submission" date="2016-09" db="EMBL/GenBank/DDBJ databases">
        <authorList>
            <person name="Kajsik M."/>
        </authorList>
    </citation>
    <scope>NUCLEOTIDE SEQUENCE [LARGE SCALE GENOMIC DNA]</scope>
</reference>
<name>A0A1D3RKP6_9CAUD</name>
<sequence length="209" mass="24285">MNYDYKFEVQINGSDIQCRAFTLEEYKELIDGKINGNIDEVVKRLINNCTSARNLNKQESELLLIQLWSHSLGEVNHENIWICPEGHETLTPINFTSAQIDEPEDLWYPLANFKLKLRYPKLFDDKNIAQMIATCIEYIYVNGETISIEDLNDKEIDDLYSAITEEDIIRIKNMLLKPTVYLAVPVKCQKCGATHVEVIKGLKEFFRYL</sequence>